<dbReference type="AlphaFoldDB" id="A0A2N7CG01"/>
<evidence type="ECO:0000256" key="1">
    <source>
        <dbReference type="ARBA" id="ARBA00023015"/>
    </source>
</evidence>
<evidence type="ECO:0000313" key="7">
    <source>
        <dbReference type="Proteomes" id="UP000235405"/>
    </source>
</evidence>
<feature type="domain" description="HTH tetR-type" evidence="5">
    <location>
        <begin position="2"/>
        <end position="62"/>
    </location>
</feature>
<proteinExistence type="predicted"/>
<dbReference type="SUPFAM" id="SSF48498">
    <property type="entry name" value="Tetracyclin repressor-like, C-terminal domain"/>
    <property type="match status" value="1"/>
</dbReference>
<evidence type="ECO:0000256" key="3">
    <source>
        <dbReference type="ARBA" id="ARBA00023163"/>
    </source>
</evidence>
<dbReference type="SUPFAM" id="SSF46689">
    <property type="entry name" value="Homeodomain-like"/>
    <property type="match status" value="1"/>
</dbReference>
<keyword evidence="3" id="KW-0804">Transcription</keyword>
<dbReference type="InterPro" id="IPR011075">
    <property type="entry name" value="TetR_C"/>
</dbReference>
<dbReference type="PANTHER" id="PTHR47506">
    <property type="entry name" value="TRANSCRIPTIONAL REGULATORY PROTEIN"/>
    <property type="match status" value="1"/>
</dbReference>
<comment type="caution">
    <text evidence="6">The sequence shown here is derived from an EMBL/GenBank/DDBJ whole genome shotgun (WGS) entry which is preliminary data.</text>
</comment>
<dbReference type="Gene3D" id="1.10.357.10">
    <property type="entry name" value="Tetracycline Repressor, domain 2"/>
    <property type="match status" value="1"/>
</dbReference>
<dbReference type="InterPro" id="IPR036271">
    <property type="entry name" value="Tet_transcr_reg_TetR-rel_C_sf"/>
</dbReference>
<dbReference type="RefSeq" id="WP_102482267.1">
    <property type="nucleotide sequence ID" value="NZ_JAKMZE010000001.1"/>
</dbReference>
<keyword evidence="1" id="KW-0805">Transcription regulation</keyword>
<reference evidence="7" key="1">
    <citation type="submission" date="2016-07" db="EMBL/GenBank/DDBJ databases">
        <title>Nontailed viruses are major unrecognized killers of bacteria in the ocean.</title>
        <authorList>
            <person name="Kauffman K."/>
            <person name="Hussain F."/>
            <person name="Yang J."/>
            <person name="Arevalo P."/>
            <person name="Brown J."/>
            <person name="Cutler M."/>
            <person name="Kelly L."/>
            <person name="Polz M.F."/>
        </authorList>
    </citation>
    <scope>NUCLEOTIDE SEQUENCE [LARGE SCALE GENOMIC DNA]</scope>
    <source>
        <strain evidence="7">10N.286.54.F3</strain>
    </source>
</reference>
<accession>A0A2N7CG01</accession>
<dbReference type="PROSITE" id="PS50977">
    <property type="entry name" value="HTH_TETR_2"/>
    <property type="match status" value="1"/>
</dbReference>
<evidence type="ECO:0000259" key="5">
    <source>
        <dbReference type="PROSITE" id="PS50977"/>
    </source>
</evidence>
<dbReference type="Proteomes" id="UP000235405">
    <property type="component" value="Unassembled WGS sequence"/>
</dbReference>
<feature type="DNA-binding region" description="H-T-H motif" evidence="4">
    <location>
        <begin position="25"/>
        <end position="44"/>
    </location>
</feature>
<protein>
    <submittedName>
        <fullName evidence="6">TetR family transcriptional regulator</fullName>
    </submittedName>
</protein>
<dbReference type="InterPro" id="IPR001647">
    <property type="entry name" value="HTH_TetR"/>
</dbReference>
<dbReference type="Pfam" id="PF16925">
    <property type="entry name" value="TetR_C_13"/>
    <property type="match status" value="1"/>
</dbReference>
<evidence type="ECO:0000313" key="6">
    <source>
        <dbReference type="EMBL" id="PMF22602.1"/>
    </source>
</evidence>
<evidence type="ECO:0000256" key="4">
    <source>
        <dbReference type="PROSITE-ProRule" id="PRU00335"/>
    </source>
</evidence>
<dbReference type="EMBL" id="MCSW01000158">
    <property type="protein sequence ID" value="PMF22602.1"/>
    <property type="molecule type" value="Genomic_DNA"/>
</dbReference>
<gene>
    <name evidence="6" type="ORF">BCV19_05995</name>
</gene>
<sequence>MKDMRQAMLDAGFSLINEHGFAGVGLMKIINQAEGTKGSFYHYFKSKEHFGEILLTNYFDEHLAKLDDFLSDESLFRRDRVKAYFEFWCASKLTEDFNIQCLVVKLAGEVSGSANPLQSTMAVGAEKIILRMAKLFEEGNETGDFTIAEPESLSRMLYGLWLGSTLMAAMQRNRSILNNAMEETLLAMSPAQESAD</sequence>
<organism evidence="6 7">
    <name type="scientific">Vibrio splendidus</name>
    <dbReference type="NCBI Taxonomy" id="29497"/>
    <lineage>
        <taxon>Bacteria</taxon>
        <taxon>Pseudomonadati</taxon>
        <taxon>Pseudomonadota</taxon>
        <taxon>Gammaproteobacteria</taxon>
        <taxon>Vibrionales</taxon>
        <taxon>Vibrionaceae</taxon>
        <taxon>Vibrio</taxon>
    </lineage>
</organism>
<dbReference type="GO" id="GO:0003677">
    <property type="term" value="F:DNA binding"/>
    <property type="evidence" value="ECO:0007669"/>
    <property type="project" value="UniProtKB-UniRule"/>
</dbReference>
<dbReference type="PANTHER" id="PTHR47506:SF6">
    <property type="entry name" value="HTH-TYPE TRANSCRIPTIONAL REPRESSOR NEMR"/>
    <property type="match status" value="1"/>
</dbReference>
<dbReference type="Pfam" id="PF00440">
    <property type="entry name" value="TetR_N"/>
    <property type="match status" value="1"/>
</dbReference>
<keyword evidence="2 4" id="KW-0238">DNA-binding</keyword>
<name>A0A2N7CG01_VIBSP</name>
<dbReference type="InterPro" id="IPR009057">
    <property type="entry name" value="Homeodomain-like_sf"/>
</dbReference>
<evidence type="ECO:0000256" key="2">
    <source>
        <dbReference type="ARBA" id="ARBA00023125"/>
    </source>
</evidence>